<dbReference type="Proteomes" id="UP001358586">
    <property type="component" value="Chromosome 5"/>
</dbReference>
<name>A0ABR0Q3H5_GOSAR</name>
<sequence length="194" mass="21719">MVVPPHTTRIGQYFLDPHHALAPEPEPEPEPEPVPDPERRPEPELHSGTSSYHPDWGPMTISRALQPRDIIQILIYSAHCHICTLLLPAHIHHHTLLLLAHIQRRSLLHPARVHQWHLRHSLHPYIWTKRTLIVVVAHNVAWEGAGLGGGGQGHVAGCRGVAPLQQERLVAPLQQERLVAPPGLARPGFDPTEF</sequence>
<protein>
    <submittedName>
        <fullName evidence="2">Uncharacterized protein</fullName>
    </submittedName>
</protein>
<reference evidence="2 3" key="1">
    <citation type="submission" date="2023-03" db="EMBL/GenBank/DDBJ databases">
        <title>WGS of Gossypium arboreum.</title>
        <authorList>
            <person name="Yu D."/>
        </authorList>
    </citation>
    <scope>NUCLEOTIDE SEQUENCE [LARGE SCALE GENOMIC DNA]</scope>
    <source>
        <tissue evidence="2">Leaf</tissue>
    </source>
</reference>
<gene>
    <name evidence="2" type="ORF">PVK06_017453</name>
</gene>
<keyword evidence="3" id="KW-1185">Reference proteome</keyword>
<feature type="compositionally biased region" description="Basic and acidic residues" evidence="1">
    <location>
        <begin position="36"/>
        <end position="45"/>
    </location>
</feature>
<organism evidence="2 3">
    <name type="scientific">Gossypium arboreum</name>
    <name type="common">Tree cotton</name>
    <name type="synonym">Gossypium nanking</name>
    <dbReference type="NCBI Taxonomy" id="29729"/>
    <lineage>
        <taxon>Eukaryota</taxon>
        <taxon>Viridiplantae</taxon>
        <taxon>Streptophyta</taxon>
        <taxon>Embryophyta</taxon>
        <taxon>Tracheophyta</taxon>
        <taxon>Spermatophyta</taxon>
        <taxon>Magnoliopsida</taxon>
        <taxon>eudicotyledons</taxon>
        <taxon>Gunneridae</taxon>
        <taxon>Pentapetalae</taxon>
        <taxon>rosids</taxon>
        <taxon>malvids</taxon>
        <taxon>Malvales</taxon>
        <taxon>Malvaceae</taxon>
        <taxon>Malvoideae</taxon>
        <taxon>Gossypium</taxon>
    </lineage>
</organism>
<accession>A0ABR0Q3H5</accession>
<comment type="caution">
    <text evidence="2">The sequence shown here is derived from an EMBL/GenBank/DDBJ whole genome shotgun (WGS) entry which is preliminary data.</text>
</comment>
<evidence type="ECO:0000313" key="3">
    <source>
        <dbReference type="Proteomes" id="UP001358586"/>
    </source>
</evidence>
<feature type="region of interest" description="Disordered" evidence="1">
    <location>
        <begin position="1"/>
        <end position="55"/>
    </location>
</feature>
<evidence type="ECO:0000313" key="2">
    <source>
        <dbReference type="EMBL" id="KAK5833602.1"/>
    </source>
</evidence>
<feature type="compositionally biased region" description="Acidic residues" evidence="1">
    <location>
        <begin position="25"/>
        <end position="35"/>
    </location>
</feature>
<proteinExistence type="predicted"/>
<dbReference type="EMBL" id="JARKNE010000005">
    <property type="protein sequence ID" value="KAK5833602.1"/>
    <property type="molecule type" value="Genomic_DNA"/>
</dbReference>
<evidence type="ECO:0000256" key="1">
    <source>
        <dbReference type="SAM" id="MobiDB-lite"/>
    </source>
</evidence>